<accession>K6YPY4</accession>
<dbReference type="OrthoDB" id="5291101at2"/>
<feature type="domain" description="Exostosin GT47" evidence="1">
    <location>
        <begin position="485"/>
        <end position="616"/>
    </location>
</feature>
<dbReference type="eggNOG" id="ENOG50346NZ">
    <property type="taxonomic scope" value="Bacteria"/>
</dbReference>
<dbReference type="InterPro" id="IPR040911">
    <property type="entry name" value="Exostosin_GT47"/>
</dbReference>
<proteinExistence type="predicted"/>
<dbReference type="Pfam" id="PF03016">
    <property type="entry name" value="Exostosin_GT47"/>
    <property type="match status" value="1"/>
</dbReference>
<dbReference type="Proteomes" id="UP000006334">
    <property type="component" value="Unassembled WGS sequence"/>
</dbReference>
<protein>
    <recommendedName>
        <fullName evidence="1">Exostosin GT47 domain-containing protein</fullName>
    </recommendedName>
</protein>
<evidence type="ECO:0000313" key="2">
    <source>
        <dbReference type="EMBL" id="GAC13365.1"/>
    </source>
</evidence>
<gene>
    <name evidence="2" type="ORF">GLIP_0719</name>
</gene>
<dbReference type="AlphaFoldDB" id="K6YPY4"/>
<reference evidence="2 3" key="1">
    <citation type="journal article" date="2017" name="Antonie Van Leeuwenhoek">
        <title>Rhizobium rhizosphaerae sp. nov., a novel species isolated from rice rhizosphere.</title>
        <authorList>
            <person name="Zhao J.J."/>
            <person name="Zhang J."/>
            <person name="Zhang R.J."/>
            <person name="Zhang C.W."/>
            <person name="Yin H.Q."/>
            <person name="Zhang X.X."/>
        </authorList>
    </citation>
    <scope>NUCLEOTIDE SEQUENCE [LARGE SCALE GENOMIC DNA]</scope>
    <source>
        <strain evidence="2 3">E3</strain>
    </source>
</reference>
<dbReference type="RefSeq" id="WP_008843185.1">
    <property type="nucleotide sequence ID" value="NZ_BAEN01000018.1"/>
</dbReference>
<evidence type="ECO:0000313" key="3">
    <source>
        <dbReference type="Proteomes" id="UP000006334"/>
    </source>
</evidence>
<name>K6YPY4_9ALTE</name>
<keyword evidence="3" id="KW-1185">Reference proteome</keyword>
<evidence type="ECO:0000259" key="1">
    <source>
        <dbReference type="Pfam" id="PF03016"/>
    </source>
</evidence>
<dbReference type="EMBL" id="BAEN01000018">
    <property type="protein sequence ID" value="GAC13365.1"/>
    <property type="molecule type" value="Genomic_DNA"/>
</dbReference>
<dbReference type="STRING" id="1127673.GLIP_0719"/>
<comment type="caution">
    <text evidence="2">The sequence shown here is derived from an EMBL/GenBank/DDBJ whole genome shotgun (WGS) entry which is preliminary data.</text>
</comment>
<organism evidence="2 3">
    <name type="scientific">Aliiglaciecola lipolytica E3</name>
    <dbReference type="NCBI Taxonomy" id="1127673"/>
    <lineage>
        <taxon>Bacteria</taxon>
        <taxon>Pseudomonadati</taxon>
        <taxon>Pseudomonadota</taxon>
        <taxon>Gammaproteobacteria</taxon>
        <taxon>Alteromonadales</taxon>
        <taxon>Alteromonadaceae</taxon>
        <taxon>Aliiglaciecola</taxon>
    </lineage>
</organism>
<sequence length="679" mass="78798">MINVFFPYYQCGDAARQAEIELCLAENIKNSSINRLFVLIDDESTINVENDKVTALYLDKRPTYRKWIELTRELNLDGVSVLCNSDIYFDQTINIFKQLLIKDKRFVALSRWEVKGNNVELHPNPHWSQDVWAMSCDSDLSPDFMRLLDFPMGVPRCDNKITYLFGILGWDVFNPCKQVKSYHVHETEMRTYKKKLDDRILGGVAYPHPGSELDVPAQLEFDVYVKIKKNIKGIKINDSLEKWRKQHDQENNIVESKSSSLVSFEKAQIEQTVKALKFGKSILKRNANFEVFEIDDTLFFKNGYNLSQTIKLANAVNFEHIELGALLAYGVIPPVIDTYVDQISLKAKNKEDLNFWQYPCATEKQAYENHLSINHGEHIDFTSNEINVYVPLPWATYVDRKLFPQTYLARLKRLICEYRDIAKTASLTLKVHSVCQHIHWIRILETARDIGITDLHLSHKNSKSEETQRNLGFAFNLHGWTLIAVNYITPERSEGMERKPPEDKKLLASFIGAHMPHYIDDSRIKLFEAAKQSGRDDVFVDLGNEWHFNKLVYEEQVLSREIASHHIDEHHQKTFRYNSILSDSKFSLCPIGAGPNTLRLWESIAVGSIPVLFSKDLGIYERKFFNDIDILSHCIVWEGKIDDELFKYLAAFNSDKLKEMSTHLIHAYEYHEKLVSWSL</sequence>